<dbReference type="Proteomes" id="UP001279734">
    <property type="component" value="Unassembled WGS sequence"/>
</dbReference>
<accession>A0AAD3TL16</accession>
<dbReference type="PANTHER" id="PTHR33564:SF11">
    <property type="entry name" value="OS06G0604600 PROTEIN"/>
    <property type="match status" value="1"/>
</dbReference>
<protein>
    <submittedName>
        <fullName evidence="3">Uncharacterized protein</fullName>
    </submittedName>
</protein>
<keyword evidence="2" id="KW-0472">Membrane</keyword>
<gene>
    <name evidence="3" type="ORF">Nepgr_032535</name>
</gene>
<sequence>MISPQVVVVVATAMAAISGTVILFALKFQKSPPQQRPQPSHQSQVNPIPRPCISSESSGKKKTKTKTKRKRQRQPQRLSGGNPSSKLTKTVKVNGIPPNRTALYNSILRDRVGL</sequence>
<name>A0AAD3TL16_NEPGR</name>
<keyword evidence="4" id="KW-1185">Reference proteome</keyword>
<feature type="region of interest" description="Disordered" evidence="1">
    <location>
        <begin position="30"/>
        <end position="100"/>
    </location>
</feature>
<feature type="compositionally biased region" description="Low complexity" evidence="1">
    <location>
        <begin position="30"/>
        <end position="44"/>
    </location>
</feature>
<feature type="transmembrane region" description="Helical" evidence="2">
    <location>
        <begin position="6"/>
        <end position="26"/>
    </location>
</feature>
<feature type="compositionally biased region" description="Polar residues" evidence="1">
    <location>
        <begin position="79"/>
        <end position="88"/>
    </location>
</feature>
<keyword evidence="2" id="KW-1133">Transmembrane helix</keyword>
<dbReference type="PANTHER" id="PTHR33564">
    <property type="entry name" value="TRANSMEMBRANE PROTEIN"/>
    <property type="match status" value="1"/>
</dbReference>
<keyword evidence="2" id="KW-0812">Transmembrane</keyword>
<comment type="caution">
    <text evidence="3">The sequence shown here is derived from an EMBL/GenBank/DDBJ whole genome shotgun (WGS) entry which is preliminary data.</text>
</comment>
<proteinExistence type="predicted"/>
<dbReference type="EMBL" id="BSYO01000038">
    <property type="protein sequence ID" value="GMH30692.1"/>
    <property type="molecule type" value="Genomic_DNA"/>
</dbReference>
<dbReference type="AlphaFoldDB" id="A0AAD3TL16"/>
<organism evidence="3 4">
    <name type="scientific">Nepenthes gracilis</name>
    <name type="common">Slender pitcher plant</name>
    <dbReference type="NCBI Taxonomy" id="150966"/>
    <lineage>
        <taxon>Eukaryota</taxon>
        <taxon>Viridiplantae</taxon>
        <taxon>Streptophyta</taxon>
        <taxon>Embryophyta</taxon>
        <taxon>Tracheophyta</taxon>
        <taxon>Spermatophyta</taxon>
        <taxon>Magnoliopsida</taxon>
        <taxon>eudicotyledons</taxon>
        <taxon>Gunneridae</taxon>
        <taxon>Pentapetalae</taxon>
        <taxon>Caryophyllales</taxon>
        <taxon>Nepenthaceae</taxon>
        <taxon>Nepenthes</taxon>
    </lineage>
</organism>
<evidence type="ECO:0000256" key="1">
    <source>
        <dbReference type="SAM" id="MobiDB-lite"/>
    </source>
</evidence>
<evidence type="ECO:0000256" key="2">
    <source>
        <dbReference type="SAM" id="Phobius"/>
    </source>
</evidence>
<evidence type="ECO:0000313" key="4">
    <source>
        <dbReference type="Proteomes" id="UP001279734"/>
    </source>
</evidence>
<feature type="compositionally biased region" description="Basic residues" evidence="1">
    <location>
        <begin position="60"/>
        <end position="74"/>
    </location>
</feature>
<evidence type="ECO:0000313" key="3">
    <source>
        <dbReference type="EMBL" id="GMH30692.1"/>
    </source>
</evidence>
<reference evidence="3" key="1">
    <citation type="submission" date="2023-05" db="EMBL/GenBank/DDBJ databases">
        <title>Nepenthes gracilis genome sequencing.</title>
        <authorList>
            <person name="Fukushima K."/>
        </authorList>
    </citation>
    <scope>NUCLEOTIDE SEQUENCE</scope>
    <source>
        <strain evidence="3">SING2019-196</strain>
    </source>
</reference>